<keyword evidence="2" id="KW-1185">Reference proteome</keyword>
<evidence type="ECO:0000313" key="2">
    <source>
        <dbReference type="Proteomes" id="UP001362999"/>
    </source>
</evidence>
<dbReference type="EMBL" id="JAWWNJ010000161">
    <property type="protein sequence ID" value="KAK6978128.1"/>
    <property type="molecule type" value="Genomic_DNA"/>
</dbReference>
<dbReference type="AlphaFoldDB" id="A0AAV9ZDS6"/>
<sequence>MAFSPASPLLSLPTELQLITVHFLLNDHDNAKRVSGASRSLALLSLSLACRHLRQLCLAPLFSHLKITHTDRLRVFGDQCAEDVAFASAVKQLDLSHVKSPEERESWDKWTKDRSKQRYLYGPDLLPTLLPLLKSLERLDVAANQIDANLLAIIDSHPKLLTVAVNDPECSFLRPLASSTPLSMSKISVLAAYSGYSLGFECPDFHSLLKRGLRVTQLILRGESNIPVGPGASVISGLENLVIHRSKPPPLWLSIFVESHSGLRSITFHGSQWMQNPTVTFPSRFQGAIGAQSPAHKVDLLAFSVSRSGFPSSLDEWPVTHLDLKFVGIGISVLKIASMLASRTSSLTIRMCRFEQNAVDPNDLISLCCLFPSLRRLEFHHVYRHLVHTGQSPWPIPLVSDSDRPISECVIAHSALRWLSAQLAQTAPSLDVIQFADDGFDYGKGSDSYIWTLEVSYQVGYNRSIEYCGTPRFDMERKFRPPKETACLLCMTPENTRYHPVLGKRQGKTKTKVSRHSPGTHIIRAFVQAKPSCSKSSSSIDSR</sequence>
<dbReference type="InterPro" id="IPR032675">
    <property type="entry name" value="LRR_dom_sf"/>
</dbReference>
<gene>
    <name evidence="1" type="ORF">R3P38DRAFT_2580303</name>
</gene>
<dbReference type="Proteomes" id="UP001362999">
    <property type="component" value="Unassembled WGS sequence"/>
</dbReference>
<name>A0AAV9ZDS6_9AGAR</name>
<comment type="caution">
    <text evidence="1">The sequence shown here is derived from an EMBL/GenBank/DDBJ whole genome shotgun (WGS) entry which is preliminary data.</text>
</comment>
<evidence type="ECO:0000313" key="1">
    <source>
        <dbReference type="EMBL" id="KAK6978128.1"/>
    </source>
</evidence>
<organism evidence="1 2">
    <name type="scientific">Favolaschia claudopus</name>
    <dbReference type="NCBI Taxonomy" id="2862362"/>
    <lineage>
        <taxon>Eukaryota</taxon>
        <taxon>Fungi</taxon>
        <taxon>Dikarya</taxon>
        <taxon>Basidiomycota</taxon>
        <taxon>Agaricomycotina</taxon>
        <taxon>Agaricomycetes</taxon>
        <taxon>Agaricomycetidae</taxon>
        <taxon>Agaricales</taxon>
        <taxon>Marasmiineae</taxon>
        <taxon>Mycenaceae</taxon>
        <taxon>Favolaschia</taxon>
    </lineage>
</organism>
<proteinExistence type="predicted"/>
<dbReference type="Gene3D" id="3.80.10.10">
    <property type="entry name" value="Ribonuclease Inhibitor"/>
    <property type="match status" value="1"/>
</dbReference>
<reference evidence="1 2" key="1">
    <citation type="journal article" date="2024" name="J Genomics">
        <title>Draft genome sequencing and assembly of Favolaschia claudopus CIRM-BRFM 2984 isolated from oak limbs.</title>
        <authorList>
            <person name="Navarro D."/>
            <person name="Drula E."/>
            <person name="Chaduli D."/>
            <person name="Cazenave R."/>
            <person name="Ahrendt S."/>
            <person name="Wang J."/>
            <person name="Lipzen A."/>
            <person name="Daum C."/>
            <person name="Barry K."/>
            <person name="Grigoriev I.V."/>
            <person name="Favel A."/>
            <person name="Rosso M.N."/>
            <person name="Martin F."/>
        </authorList>
    </citation>
    <scope>NUCLEOTIDE SEQUENCE [LARGE SCALE GENOMIC DNA]</scope>
    <source>
        <strain evidence="1 2">CIRM-BRFM 2984</strain>
    </source>
</reference>
<protein>
    <recommendedName>
        <fullName evidence="3">F-box domain-containing protein</fullName>
    </recommendedName>
</protein>
<accession>A0AAV9ZDS6</accession>
<evidence type="ECO:0008006" key="3">
    <source>
        <dbReference type="Google" id="ProtNLM"/>
    </source>
</evidence>